<dbReference type="AlphaFoldDB" id="A0A1F4U718"/>
<dbReference type="PROSITE" id="PS51689">
    <property type="entry name" value="SAM_RNA_A_N6_MT"/>
    <property type="match status" value="1"/>
</dbReference>
<feature type="binding site" evidence="8">
    <location>
        <position position="73"/>
    </location>
    <ligand>
        <name>S-adenosyl-L-methionine</name>
        <dbReference type="ChEBI" id="CHEBI:59789"/>
    </ligand>
</feature>
<evidence type="ECO:0000256" key="4">
    <source>
        <dbReference type="ARBA" id="ARBA00022679"/>
    </source>
</evidence>
<gene>
    <name evidence="7" type="primary">rsmA</name>
    <name evidence="7" type="synonym">ksgA</name>
    <name evidence="10" type="ORF">A2438_06315</name>
</gene>
<feature type="binding site" evidence="7 8">
    <location>
        <position position="25"/>
    </location>
    <ligand>
        <name>S-adenosyl-L-methionine</name>
        <dbReference type="ChEBI" id="CHEBI:59789"/>
    </ligand>
</feature>
<dbReference type="NCBIfam" id="TIGR00755">
    <property type="entry name" value="ksgA"/>
    <property type="match status" value="1"/>
</dbReference>
<dbReference type="GO" id="GO:0003723">
    <property type="term" value="F:RNA binding"/>
    <property type="evidence" value="ECO:0007669"/>
    <property type="project" value="UniProtKB-UniRule"/>
</dbReference>
<evidence type="ECO:0000256" key="3">
    <source>
        <dbReference type="ARBA" id="ARBA00022603"/>
    </source>
</evidence>
<evidence type="ECO:0000313" key="10">
    <source>
        <dbReference type="EMBL" id="OGC40610.1"/>
    </source>
</evidence>
<keyword evidence="2 7" id="KW-0698">rRNA processing</keyword>
<sequence length="266" mass="29908">MSLYKITRELLASYNLFPKKRLGQNFLVDPQVLERIVAAAELNSDDIVIEIGSGLGVLTGELAKRAKKIIAIDTDPDMVLISKKVLAAWKNVEIIRASILEWDPPSDLLKFKVAGNLPYYITAPIVEKLIEGWRGRVSLAVLTVQKEVAERITAKPGTKSYGSFAVFIQNNAAAEINSLISKRSFYPWPEVSSAVIVLKFYDRPLYRINQQMVRRAFSERRKILSNSLEEYGIDWDKAGVDPKRRPETLSLAEFEALAQNSLLTPN</sequence>
<feature type="binding site" evidence="7 8">
    <location>
        <position position="27"/>
    </location>
    <ligand>
        <name>S-adenosyl-L-methionine</name>
        <dbReference type="ChEBI" id="CHEBI:59789"/>
    </ligand>
</feature>
<dbReference type="PANTHER" id="PTHR11727:SF7">
    <property type="entry name" value="DIMETHYLADENOSINE TRANSFERASE-RELATED"/>
    <property type="match status" value="1"/>
</dbReference>
<dbReference type="InterPro" id="IPR023165">
    <property type="entry name" value="rRNA_Ade_diMease-like_C"/>
</dbReference>
<name>A0A1F4U718_UNCSA</name>
<feature type="binding site" evidence="7 8">
    <location>
        <position position="52"/>
    </location>
    <ligand>
        <name>S-adenosyl-L-methionine</name>
        <dbReference type="ChEBI" id="CHEBI:59789"/>
    </ligand>
</feature>
<dbReference type="EC" id="2.1.1.182" evidence="7"/>
<dbReference type="InterPro" id="IPR001737">
    <property type="entry name" value="KsgA/Erm"/>
</dbReference>
<proteinExistence type="inferred from homology"/>
<dbReference type="SMART" id="SM00650">
    <property type="entry name" value="rADc"/>
    <property type="match status" value="1"/>
</dbReference>
<comment type="caution">
    <text evidence="10">The sequence shown here is derived from an EMBL/GenBank/DDBJ whole genome shotgun (WGS) entry which is preliminary data.</text>
</comment>
<keyword evidence="4 7" id="KW-0808">Transferase</keyword>
<dbReference type="EMBL" id="MEUJ01000003">
    <property type="protein sequence ID" value="OGC40610.1"/>
    <property type="molecule type" value="Genomic_DNA"/>
</dbReference>
<comment type="function">
    <text evidence="7">Specifically dimethylates two adjacent adenosines (A1518 and A1519) in the loop of a conserved hairpin near the 3'-end of 16S rRNA in the 30S particle. May play a critical role in biogenesis of 30S subunits.</text>
</comment>
<dbReference type="InterPro" id="IPR029063">
    <property type="entry name" value="SAM-dependent_MTases_sf"/>
</dbReference>
<keyword evidence="6 7" id="KW-0694">RNA-binding</keyword>
<keyword evidence="5 7" id="KW-0949">S-adenosyl-L-methionine</keyword>
<dbReference type="GO" id="GO:0052908">
    <property type="term" value="F:16S rRNA (adenine(1518)-N(6)/adenine(1519)-N(6))-dimethyltransferase activity"/>
    <property type="evidence" value="ECO:0007669"/>
    <property type="project" value="UniProtKB-EC"/>
</dbReference>
<protein>
    <recommendedName>
        <fullName evidence="7">Ribosomal RNA small subunit methyltransferase A</fullName>
        <ecNumber evidence="7">2.1.1.182</ecNumber>
    </recommendedName>
    <alternativeName>
        <fullName evidence="7">16S rRNA (adenine(1518)-N(6)/adenine(1519)-N(6))-dimethyltransferase</fullName>
    </alternativeName>
    <alternativeName>
        <fullName evidence="7">16S rRNA dimethyladenosine transferase</fullName>
    </alternativeName>
    <alternativeName>
        <fullName evidence="7">16S rRNA dimethylase</fullName>
    </alternativeName>
    <alternativeName>
        <fullName evidence="7">S-adenosylmethionine-6-N', N'-adenosyl(rRNA) dimethyltransferase</fullName>
    </alternativeName>
</protein>
<evidence type="ECO:0000256" key="8">
    <source>
        <dbReference type="PROSITE-ProRule" id="PRU01026"/>
    </source>
</evidence>
<evidence type="ECO:0000256" key="1">
    <source>
        <dbReference type="ARBA" id="ARBA00022490"/>
    </source>
</evidence>
<feature type="binding site" evidence="7 8">
    <location>
        <position position="116"/>
    </location>
    <ligand>
        <name>S-adenosyl-L-methionine</name>
        <dbReference type="ChEBI" id="CHEBI:59789"/>
    </ligand>
</feature>
<evidence type="ECO:0000256" key="2">
    <source>
        <dbReference type="ARBA" id="ARBA00022552"/>
    </source>
</evidence>
<dbReference type="Proteomes" id="UP000179242">
    <property type="component" value="Unassembled WGS sequence"/>
</dbReference>
<evidence type="ECO:0000313" key="11">
    <source>
        <dbReference type="Proteomes" id="UP000179242"/>
    </source>
</evidence>
<dbReference type="Gene3D" id="3.40.50.150">
    <property type="entry name" value="Vaccinia Virus protein VP39"/>
    <property type="match status" value="1"/>
</dbReference>
<comment type="similarity">
    <text evidence="7">Belongs to the class I-like SAM-binding methyltransferase superfamily. rRNA adenine N(6)-methyltransferase family. RsmA subfamily.</text>
</comment>
<comment type="caution">
    <text evidence="7 8">Lacks conserved residue(s) required for the propagation of feature annotation.</text>
</comment>
<evidence type="ECO:0000259" key="9">
    <source>
        <dbReference type="SMART" id="SM00650"/>
    </source>
</evidence>
<organism evidence="10 11">
    <name type="scientific">candidate division WOR-1 bacterium RIFOXYC2_FULL_46_14</name>
    <dbReference type="NCBI Taxonomy" id="1802587"/>
    <lineage>
        <taxon>Bacteria</taxon>
        <taxon>Bacillati</taxon>
        <taxon>Saganbacteria</taxon>
    </lineage>
</organism>
<evidence type="ECO:0000256" key="7">
    <source>
        <dbReference type="HAMAP-Rule" id="MF_00607"/>
    </source>
</evidence>
<accession>A0A1F4U718</accession>
<dbReference type="InterPro" id="IPR011530">
    <property type="entry name" value="rRNA_adenine_dimethylase"/>
</dbReference>
<dbReference type="SUPFAM" id="SSF53335">
    <property type="entry name" value="S-adenosyl-L-methionine-dependent methyltransferases"/>
    <property type="match status" value="1"/>
</dbReference>
<comment type="subcellular location">
    <subcellularLocation>
        <location evidence="7">Cytoplasm</location>
    </subcellularLocation>
</comment>
<evidence type="ECO:0000256" key="5">
    <source>
        <dbReference type="ARBA" id="ARBA00022691"/>
    </source>
</evidence>
<dbReference type="CDD" id="cd02440">
    <property type="entry name" value="AdoMet_MTases"/>
    <property type="match status" value="1"/>
</dbReference>
<dbReference type="Pfam" id="PF00398">
    <property type="entry name" value="RrnaAD"/>
    <property type="match status" value="1"/>
</dbReference>
<keyword evidence="1 7" id="KW-0963">Cytoplasm</keyword>
<comment type="catalytic activity">
    <reaction evidence="7">
        <text>adenosine(1518)/adenosine(1519) in 16S rRNA + 4 S-adenosyl-L-methionine = N(6)-dimethyladenosine(1518)/N(6)-dimethyladenosine(1519) in 16S rRNA + 4 S-adenosyl-L-homocysteine + 4 H(+)</text>
        <dbReference type="Rhea" id="RHEA:19609"/>
        <dbReference type="Rhea" id="RHEA-COMP:10232"/>
        <dbReference type="Rhea" id="RHEA-COMP:10233"/>
        <dbReference type="ChEBI" id="CHEBI:15378"/>
        <dbReference type="ChEBI" id="CHEBI:57856"/>
        <dbReference type="ChEBI" id="CHEBI:59789"/>
        <dbReference type="ChEBI" id="CHEBI:74411"/>
        <dbReference type="ChEBI" id="CHEBI:74493"/>
        <dbReference type="EC" id="2.1.1.182"/>
    </reaction>
</comment>
<dbReference type="Gene3D" id="1.10.8.100">
    <property type="entry name" value="Ribosomal RNA adenine dimethylase-like, domain 2"/>
    <property type="match status" value="1"/>
</dbReference>
<dbReference type="InterPro" id="IPR020598">
    <property type="entry name" value="rRNA_Ade_methylase_Trfase_N"/>
</dbReference>
<dbReference type="GO" id="GO:0005829">
    <property type="term" value="C:cytosol"/>
    <property type="evidence" value="ECO:0007669"/>
    <property type="project" value="TreeGrafter"/>
</dbReference>
<dbReference type="HAMAP" id="MF_00607">
    <property type="entry name" value="16SrRNA_methyltr_A"/>
    <property type="match status" value="1"/>
</dbReference>
<feature type="domain" description="Ribosomal RNA adenine methylase transferase N-terminal" evidence="9">
    <location>
        <begin position="32"/>
        <end position="202"/>
    </location>
</feature>
<evidence type="ECO:0000256" key="6">
    <source>
        <dbReference type="ARBA" id="ARBA00022884"/>
    </source>
</evidence>
<dbReference type="PANTHER" id="PTHR11727">
    <property type="entry name" value="DIMETHYLADENOSINE TRANSFERASE"/>
    <property type="match status" value="1"/>
</dbReference>
<reference evidence="10 11" key="1">
    <citation type="journal article" date="2016" name="Nat. Commun.">
        <title>Thousands of microbial genomes shed light on interconnected biogeochemical processes in an aquifer system.</title>
        <authorList>
            <person name="Anantharaman K."/>
            <person name="Brown C.T."/>
            <person name="Hug L.A."/>
            <person name="Sharon I."/>
            <person name="Castelle C.J."/>
            <person name="Probst A.J."/>
            <person name="Thomas B.C."/>
            <person name="Singh A."/>
            <person name="Wilkins M.J."/>
            <person name="Karaoz U."/>
            <person name="Brodie E.L."/>
            <person name="Williams K.H."/>
            <person name="Hubbard S.S."/>
            <person name="Banfield J.F."/>
        </authorList>
    </citation>
    <scope>NUCLEOTIDE SEQUENCE [LARGE SCALE GENOMIC DNA]</scope>
</reference>
<keyword evidence="3 7" id="KW-0489">Methyltransferase</keyword>